<dbReference type="SMART" id="SM00129">
    <property type="entry name" value="KISc"/>
    <property type="match status" value="1"/>
</dbReference>
<dbReference type="PROSITE" id="PS50067">
    <property type="entry name" value="KINESIN_MOTOR_2"/>
    <property type="match status" value="1"/>
</dbReference>
<dbReference type="Pfam" id="PF00225">
    <property type="entry name" value="Kinesin"/>
    <property type="match status" value="1"/>
</dbReference>
<sequence length="1187" mass="135741">MPSEKAKVIPVMVALRCRPLIEKELKEGCQPCLHTVPGEPQVVLGKDRAFTYDFSFGPTDPQGEVYEKACKTLISSIFKGYNATILAYGQTGSGKTHTMGGCYEDSLTGDEEGMGVIPRVLQDLFQHIQDKEDIEFSVRLSYMEIYNEELHDLLCPVAQRATLAIREESNGGIKIQGLREVEVTSFTETMRHLSEGSHGRTTGATAMNNTSSRSHAIFTLNIDQKKKSDMNDYCRVKFHMVDLAGSERCKRTQAEGDRFKEGVNINKGLLALGNVISALGDEGEKRNHIPYRDSKLTRILQDSLGGNSHTLMIACVSPADSNIEETLNTLRYADRARKIKNKPIINRDPQAAEIMRLKTLVQQLQDQVINGGLSTLKSDTSSSTIASVDSNADELAKLTQRVKELEKENDHLTRELQRSVAESTSMLDQVMKLEASNDRLKLRINQIKDYVGIDLELLSSSVDVESNPQAKAELEKLQKLTQTVIEDNTEEEEEEEEDAEGKEDEEDQKDDEDIGNEENEKPGDPMSTPESRGFQQQYALRQAELHRQLTEITRSLNSKQALADKMTQRDKEMESMQAKYDDMMKEWQAKTLQLEREKEQLTHTLHDAQVNAKSQKVSEHRRVRLKELEQQMSQLKKKMTEQTRIVKMKESSDKQVSRLNVEIQTLKQNRVRLMKQMKEEMANFQKWKREKDKEVMKLQQKDRKRDVEVQRLKKDFEKQQAVQKRKTAEATAANKRLREALDKQKLVQDERTGKLEKYDSASIGNRVRKWLSHELDVKVSMRETQYHLTVLMQNRKELTQQLQALRDQLEGGPLLEKFSWLGENGDKDEISFQEKEIQKQMKSIQLDIELINVSIEELQQKIVEADQESKGKSTWQSLHTMNEAKCAMKFLLEQAINARADNVKASDELREVLDKEKDDVREVKTLKAELSREAAKHQREMDKLRTEYEEKTLFLLNADPRGKNAKPTSKVAQEKIKLLEAKVERLSGLEDTHQEKLKELEQMKQCPSASSAPQKMTTMMYSSKAYRLMPDLDMGANSSPFLNPRPKLDTSSSTLNSTFVVDEEQEEKPQPTRAVLQAKRKTRSGDKNNETFTSSETENDSSLGTKSRRKQKGVKKELMEEFSENKDDSVNEPAEKRLSSNFLKRRSGEDPSDDTDCDTSREKKKKRKRTLLCNSTKGFFADLNTPS</sequence>
<feature type="compositionally biased region" description="Basic and acidic residues" evidence="9">
    <location>
        <begin position="1114"/>
        <end position="1138"/>
    </location>
</feature>
<dbReference type="RefSeq" id="XP_012937369.1">
    <property type="nucleotide sequence ID" value="XM_013081915.2"/>
</dbReference>
<evidence type="ECO:0000256" key="8">
    <source>
        <dbReference type="SAM" id="Coils"/>
    </source>
</evidence>
<feature type="coiled-coil region" evidence="8">
    <location>
        <begin position="913"/>
        <end position="1003"/>
    </location>
</feature>
<dbReference type="SUPFAM" id="SSF52540">
    <property type="entry name" value="P-loop containing nucleoside triphosphate hydrolases"/>
    <property type="match status" value="1"/>
</dbReference>
<protein>
    <submittedName>
        <fullName evidence="12 13">Chromosome-associated kinesin KIF4 isoform X1</fullName>
    </submittedName>
</protein>
<keyword evidence="6" id="KW-0206">Cytoskeleton</keyword>
<evidence type="ECO:0000256" key="1">
    <source>
        <dbReference type="ARBA" id="ARBA00004245"/>
    </source>
</evidence>
<evidence type="ECO:0000256" key="7">
    <source>
        <dbReference type="PROSITE-ProRule" id="PRU00283"/>
    </source>
</evidence>
<keyword evidence="3 7" id="KW-0547">Nucleotide-binding</keyword>
<feature type="domain" description="Kinesin motor" evidence="10">
    <location>
        <begin position="10"/>
        <end position="339"/>
    </location>
</feature>
<dbReference type="InterPro" id="IPR027417">
    <property type="entry name" value="P-loop_NTPase"/>
</dbReference>
<dbReference type="InterPro" id="IPR027640">
    <property type="entry name" value="Kinesin-like_fam"/>
</dbReference>
<dbReference type="Proteomes" id="UP000694888">
    <property type="component" value="Unplaced"/>
</dbReference>
<evidence type="ECO:0000256" key="5">
    <source>
        <dbReference type="ARBA" id="ARBA00023054"/>
    </source>
</evidence>
<gene>
    <name evidence="12 13" type="primary">LOC101849286</name>
</gene>
<evidence type="ECO:0000256" key="9">
    <source>
        <dbReference type="SAM" id="MobiDB-lite"/>
    </source>
</evidence>
<feature type="coiled-coil region" evidence="8">
    <location>
        <begin position="584"/>
        <end position="690"/>
    </location>
</feature>
<reference evidence="12 13" key="1">
    <citation type="submission" date="2025-05" db="UniProtKB">
        <authorList>
            <consortium name="RefSeq"/>
        </authorList>
    </citation>
    <scope>IDENTIFICATION</scope>
</reference>
<feature type="compositionally biased region" description="Acidic residues" evidence="9">
    <location>
        <begin position="487"/>
        <end position="517"/>
    </location>
</feature>
<feature type="coiled-coil region" evidence="8">
    <location>
        <begin position="388"/>
        <end position="422"/>
    </location>
</feature>
<evidence type="ECO:0000256" key="2">
    <source>
        <dbReference type="ARBA" id="ARBA00022490"/>
    </source>
</evidence>
<evidence type="ECO:0000313" key="11">
    <source>
        <dbReference type="Proteomes" id="UP000694888"/>
    </source>
</evidence>
<accession>A0ABM0ZYV3</accession>
<dbReference type="Pfam" id="PF25764">
    <property type="entry name" value="KIF21A_4th"/>
    <property type="match status" value="1"/>
</dbReference>
<keyword evidence="2" id="KW-0963">Cytoplasm</keyword>
<dbReference type="CDD" id="cd01372">
    <property type="entry name" value="KISc_KIF4"/>
    <property type="match status" value="1"/>
</dbReference>
<dbReference type="PANTHER" id="PTHR47969:SF15">
    <property type="entry name" value="CHROMOSOME-ASSOCIATED KINESIN KIF4A-RELATED"/>
    <property type="match status" value="1"/>
</dbReference>
<comment type="subcellular location">
    <subcellularLocation>
        <location evidence="1">Cytoplasm</location>
        <location evidence="1">Cytoskeleton</location>
    </subcellularLocation>
</comment>
<feature type="region of interest" description="Disordered" evidence="9">
    <location>
        <begin position="483"/>
        <end position="534"/>
    </location>
</feature>
<feature type="compositionally biased region" description="Polar residues" evidence="9">
    <location>
        <begin position="1049"/>
        <end position="1059"/>
    </location>
</feature>
<dbReference type="RefSeq" id="XP_012937368.1">
    <property type="nucleotide sequence ID" value="XM_013081914.2"/>
</dbReference>
<evidence type="ECO:0000313" key="13">
    <source>
        <dbReference type="RefSeq" id="XP_012937369.1"/>
    </source>
</evidence>
<evidence type="ECO:0000256" key="4">
    <source>
        <dbReference type="ARBA" id="ARBA00022840"/>
    </source>
</evidence>
<feature type="binding site" evidence="7">
    <location>
        <begin position="89"/>
        <end position="96"/>
    </location>
    <ligand>
        <name>ATP</name>
        <dbReference type="ChEBI" id="CHEBI:30616"/>
    </ligand>
</feature>
<evidence type="ECO:0000256" key="3">
    <source>
        <dbReference type="ARBA" id="ARBA00022741"/>
    </source>
</evidence>
<evidence type="ECO:0000259" key="10">
    <source>
        <dbReference type="PROSITE" id="PS50067"/>
    </source>
</evidence>
<dbReference type="PRINTS" id="PR00380">
    <property type="entry name" value="KINESINHEAVY"/>
</dbReference>
<dbReference type="PANTHER" id="PTHR47969">
    <property type="entry name" value="CHROMOSOME-ASSOCIATED KINESIN KIF4A-RELATED"/>
    <property type="match status" value="1"/>
</dbReference>
<feature type="compositionally biased region" description="Polar residues" evidence="9">
    <location>
        <begin position="1090"/>
        <end position="1105"/>
    </location>
</feature>
<dbReference type="GeneID" id="101849286"/>
<keyword evidence="11" id="KW-1185">Reference proteome</keyword>
<dbReference type="InterPro" id="IPR036961">
    <property type="entry name" value="Kinesin_motor_dom_sf"/>
</dbReference>
<organism evidence="11 12">
    <name type="scientific">Aplysia californica</name>
    <name type="common">California sea hare</name>
    <dbReference type="NCBI Taxonomy" id="6500"/>
    <lineage>
        <taxon>Eukaryota</taxon>
        <taxon>Metazoa</taxon>
        <taxon>Spiralia</taxon>
        <taxon>Lophotrochozoa</taxon>
        <taxon>Mollusca</taxon>
        <taxon>Gastropoda</taxon>
        <taxon>Heterobranchia</taxon>
        <taxon>Euthyneura</taxon>
        <taxon>Tectipleura</taxon>
        <taxon>Aplysiida</taxon>
        <taxon>Aplysioidea</taxon>
        <taxon>Aplysiidae</taxon>
        <taxon>Aplysia</taxon>
    </lineage>
</organism>
<keyword evidence="5 8" id="KW-0175">Coiled coil</keyword>
<dbReference type="Gene3D" id="3.40.850.10">
    <property type="entry name" value="Kinesin motor domain"/>
    <property type="match status" value="1"/>
</dbReference>
<comment type="similarity">
    <text evidence="7">Belongs to the TRAFAC class myosin-kinesin ATPase superfamily. Kinesin family.</text>
</comment>
<evidence type="ECO:0000256" key="6">
    <source>
        <dbReference type="ARBA" id="ARBA00023212"/>
    </source>
</evidence>
<keyword evidence="7" id="KW-0505">Motor protein</keyword>
<feature type="region of interest" description="Disordered" evidence="9">
    <location>
        <begin position="1037"/>
        <end position="1169"/>
    </location>
</feature>
<feature type="coiled-coil region" evidence="8">
    <location>
        <begin position="841"/>
        <end position="868"/>
    </location>
</feature>
<dbReference type="InterPro" id="IPR001752">
    <property type="entry name" value="Kinesin_motor_dom"/>
</dbReference>
<name>A0ABM0ZYV3_APLCA</name>
<keyword evidence="4 7" id="KW-0067">ATP-binding</keyword>
<proteinExistence type="inferred from homology"/>
<evidence type="ECO:0000313" key="12">
    <source>
        <dbReference type="RefSeq" id="XP_012937368.1"/>
    </source>
</evidence>